<protein>
    <submittedName>
        <fullName evidence="3">Uncharacterized protein</fullName>
    </submittedName>
</protein>
<accession>A0ABQ5H1Z2</accession>
<feature type="transmembrane region" description="Helical" evidence="2">
    <location>
        <begin position="13"/>
        <end position="31"/>
    </location>
</feature>
<keyword evidence="2" id="KW-0812">Transmembrane</keyword>
<keyword evidence="2" id="KW-1133">Transmembrane helix</keyword>
<keyword evidence="2" id="KW-0472">Membrane</keyword>
<dbReference type="Proteomes" id="UP001151760">
    <property type="component" value="Unassembled WGS sequence"/>
</dbReference>
<sequence>MDLSLRIVALPSVYLYADLYTMFMLIIRVPLQVGKSTFIHRQFVGVNTSSVVQYPFPVCTNLGANHYSFLSIGLDLDKNLERVDSCVAILWNGGNKFCLGHISLTDNSYHLLKRCLDRIEVYPLPLPYLLQVLLSFNRSSCTSSGVIEDGSVLDTGCWYYGDAVDHYLVNVLGLGPRLALICCLSLDCQGYTASVGRFCNQIPWKNGYTRFLPFDILQISVLIPSVYPSVRACRRTRDSTSTDARSSEGLVDLPCSWVRDTKDIRIASNPFLRPYPHTILYHITDFDLAVNIKIIVVNLDSSSDNNNSDSYSTSQISTSEEIDYDSPEPPKSLLKWYHYLSDEYKDNGRFWGSKSGCNESDVKPSWKDIEKAKACMLAKAQASEASSKAKVEACGSKVKVEACGIPLINGGGTFAKVKLEIIEISSDSSEDRKGASKATAPIFYGPSTQGLLDAYGYNTIEEYLSWNYFPSTDNESTDMETTNKRNTDKDCIVDSNSAMSKGKYVPVCKKHKPNMYSHVPVTGSVLGLPNVTTWDEIEKKMGARKSKTCADKAKGKRKVSCGS</sequence>
<gene>
    <name evidence="3" type="ORF">Tco_1055609</name>
</gene>
<evidence type="ECO:0000256" key="1">
    <source>
        <dbReference type="SAM" id="MobiDB-lite"/>
    </source>
</evidence>
<name>A0ABQ5H1Z2_9ASTR</name>
<feature type="compositionally biased region" description="Low complexity" evidence="1">
    <location>
        <begin position="304"/>
        <end position="319"/>
    </location>
</feature>
<keyword evidence="4" id="KW-1185">Reference proteome</keyword>
<evidence type="ECO:0000256" key="2">
    <source>
        <dbReference type="SAM" id="Phobius"/>
    </source>
</evidence>
<reference evidence="3" key="2">
    <citation type="submission" date="2022-01" db="EMBL/GenBank/DDBJ databases">
        <authorList>
            <person name="Yamashiro T."/>
            <person name="Shiraishi A."/>
            <person name="Satake H."/>
            <person name="Nakayama K."/>
        </authorList>
    </citation>
    <scope>NUCLEOTIDE SEQUENCE</scope>
</reference>
<dbReference type="EMBL" id="BQNB010019067">
    <property type="protein sequence ID" value="GJT81267.1"/>
    <property type="molecule type" value="Genomic_DNA"/>
</dbReference>
<organism evidence="3 4">
    <name type="scientific">Tanacetum coccineum</name>
    <dbReference type="NCBI Taxonomy" id="301880"/>
    <lineage>
        <taxon>Eukaryota</taxon>
        <taxon>Viridiplantae</taxon>
        <taxon>Streptophyta</taxon>
        <taxon>Embryophyta</taxon>
        <taxon>Tracheophyta</taxon>
        <taxon>Spermatophyta</taxon>
        <taxon>Magnoliopsida</taxon>
        <taxon>eudicotyledons</taxon>
        <taxon>Gunneridae</taxon>
        <taxon>Pentapetalae</taxon>
        <taxon>asterids</taxon>
        <taxon>campanulids</taxon>
        <taxon>Asterales</taxon>
        <taxon>Asteraceae</taxon>
        <taxon>Asteroideae</taxon>
        <taxon>Anthemideae</taxon>
        <taxon>Anthemidinae</taxon>
        <taxon>Tanacetum</taxon>
    </lineage>
</organism>
<reference evidence="3" key="1">
    <citation type="journal article" date="2022" name="Int. J. Mol. Sci.">
        <title>Draft Genome of Tanacetum Coccineum: Genomic Comparison of Closely Related Tanacetum-Family Plants.</title>
        <authorList>
            <person name="Yamashiro T."/>
            <person name="Shiraishi A."/>
            <person name="Nakayama K."/>
            <person name="Satake H."/>
        </authorList>
    </citation>
    <scope>NUCLEOTIDE SEQUENCE</scope>
</reference>
<proteinExistence type="predicted"/>
<evidence type="ECO:0000313" key="3">
    <source>
        <dbReference type="EMBL" id="GJT81267.1"/>
    </source>
</evidence>
<comment type="caution">
    <text evidence="3">The sequence shown here is derived from an EMBL/GenBank/DDBJ whole genome shotgun (WGS) entry which is preliminary data.</text>
</comment>
<feature type="region of interest" description="Disordered" evidence="1">
    <location>
        <begin position="304"/>
        <end position="327"/>
    </location>
</feature>
<evidence type="ECO:0000313" key="4">
    <source>
        <dbReference type="Proteomes" id="UP001151760"/>
    </source>
</evidence>